<feature type="region of interest" description="Disordered" evidence="2">
    <location>
        <begin position="19"/>
        <end position="39"/>
    </location>
</feature>
<dbReference type="GO" id="GO:0070274">
    <property type="term" value="C:RES complex"/>
    <property type="evidence" value="ECO:0007669"/>
    <property type="project" value="TreeGrafter"/>
</dbReference>
<feature type="compositionally biased region" description="Basic and acidic residues" evidence="2">
    <location>
        <begin position="28"/>
        <end position="39"/>
    </location>
</feature>
<feature type="region of interest" description="Disordered" evidence="2">
    <location>
        <begin position="326"/>
        <end position="354"/>
    </location>
</feature>
<feature type="region of interest" description="Disordered" evidence="2">
    <location>
        <begin position="72"/>
        <end position="128"/>
    </location>
</feature>
<evidence type="ECO:0008006" key="5">
    <source>
        <dbReference type="Google" id="ProtNLM"/>
    </source>
</evidence>
<reference evidence="4" key="1">
    <citation type="journal article" date="2018" name="Nat. Microbiol.">
        <title>Leveraging single-cell genomics to expand the fungal tree of life.</title>
        <authorList>
            <person name="Ahrendt S.R."/>
            <person name="Quandt C.A."/>
            <person name="Ciobanu D."/>
            <person name="Clum A."/>
            <person name="Salamov A."/>
            <person name="Andreopoulos B."/>
            <person name="Cheng J.F."/>
            <person name="Woyke T."/>
            <person name="Pelin A."/>
            <person name="Henrissat B."/>
            <person name="Reynolds N.K."/>
            <person name="Benny G.L."/>
            <person name="Smith M.E."/>
            <person name="James T.Y."/>
            <person name="Grigoriev I.V."/>
        </authorList>
    </citation>
    <scope>NUCLEOTIDE SEQUENCE [LARGE SCALE GENOMIC DNA]</scope>
    <source>
        <strain evidence="4">ATCC 52028</strain>
    </source>
</reference>
<dbReference type="PANTHER" id="PTHR31809">
    <property type="entry name" value="BUD13 HOMOLOG"/>
    <property type="match status" value="1"/>
</dbReference>
<dbReference type="EMBL" id="ML014111">
    <property type="protein sequence ID" value="RKP04271.1"/>
    <property type="molecule type" value="Genomic_DNA"/>
</dbReference>
<feature type="compositionally biased region" description="Basic and acidic residues" evidence="2">
    <location>
        <begin position="365"/>
        <end position="377"/>
    </location>
</feature>
<accession>A0A4P9XGB1</accession>
<dbReference type="GO" id="GO:0000398">
    <property type="term" value="P:mRNA splicing, via spliceosome"/>
    <property type="evidence" value="ECO:0007669"/>
    <property type="project" value="TreeGrafter"/>
</dbReference>
<name>A0A4P9XGB1_9FUNG</name>
<evidence type="ECO:0000256" key="2">
    <source>
        <dbReference type="SAM" id="MobiDB-lite"/>
    </source>
</evidence>
<dbReference type="Pfam" id="PF09736">
    <property type="entry name" value="Bud13"/>
    <property type="match status" value="1"/>
</dbReference>
<dbReference type="PANTHER" id="PTHR31809:SF0">
    <property type="entry name" value="BUD13 HOMOLOG"/>
    <property type="match status" value="1"/>
</dbReference>
<dbReference type="OrthoDB" id="6022at2759"/>
<feature type="compositionally biased region" description="Pro residues" evidence="2">
    <location>
        <begin position="204"/>
        <end position="219"/>
    </location>
</feature>
<dbReference type="InterPro" id="IPR018609">
    <property type="entry name" value="Bud13"/>
</dbReference>
<gene>
    <name evidence="3" type="ORF">CXG81DRAFT_16253</name>
</gene>
<dbReference type="GO" id="GO:0003723">
    <property type="term" value="F:RNA binding"/>
    <property type="evidence" value="ECO:0007669"/>
    <property type="project" value="TreeGrafter"/>
</dbReference>
<evidence type="ECO:0000256" key="1">
    <source>
        <dbReference type="ARBA" id="ARBA00011069"/>
    </source>
</evidence>
<feature type="region of interest" description="Disordered" evidence="2">
    <location>
        <begin position="182"/>
        <end position="228"/>
    </location>
</feature>
<feature type="compositionally biased region" description="Basic residues" evidence="2">
    <location>
        <begin position="83"/>
        <end position="94"/>
    </location>
</feature>
<evidence type="ECO:0000313" key="4">
    <source>
        <dbReference type="Proteomes" id="UP000274922"/>
    </source>
</evidence>
<feature type="region of interest" description="Disordered" evidence="2">
    <location>
        <begin position="364"/>
        <end position="383"/>
    </location>
</feature>
<dbReference type="GO" id="GO:0005684">
    <property type="term" value="C:U2-type spliceosomal complex"/>
    <property type="evidence" value="ECO:0007669"/>
    <property type="project" value="TreeGrafter"/>
</dbReference>
<dbReference type="Proteomes" id="UP000274922">
    <property type="component" value="Unassembled WGS sequence"/>
</dbReference>
<organism evidence="3 4">
    <name type="scientific">Caulochytrium protostelioides</name>
    <dbReference type="NCBI Taxonomy" id="1555241"/>
    <lineage>
        <taxon>Eukaryota</taxon>
        <taxon>Fungi</taxon>
        <taxon>Fungi incertae sedis</taxon>
        <taxon>Chytridiomycota</taxon>
        <taxon>Chytridiomycota incertae sedis</taxon>
        <taxon>Chytridiomycetes</taxon>
        <taxon>Caulochytriales</taxon>
        <taxon>Caulochytriaceae</taxon>
        <taxon>Caulochytrium</taxon>
    </lineage>
</organism>
<proteinExistence type="inferred from homology"/>
<sequence>MQPTPFDVAYASIKADVRGATAVSASRRSRDASEASKEVCHGRYAQRPAATLVHVDSDTVHGDLLIAMALSSPQARDGAAPGPRKRRSAQRGHRTPASQPRPSLIQQTDDPLLDDWPTGRFGTTSSAVAGDSLEGAYGLTGFDGDGDGGFDGGGGDGDDDVMPVVVDADGRVVDVKAARTLLRTAVPPTGPPAGPRPAKRPRSRSPPPPPRSPRSPSPPRAAAGDAPTVYRDARGQRLDAAVQAADAAAAAAAAAAQTQQQQTLALGLVQADAARAERARQAAERDARGFARTADDARLNAAAKARGRWGDPMAWMGAATAAAAAAGGGGAPAAGPPNRFNIAPGPRWDGVDRSTGFENRVLAMRNEREARRERDYRANPGSL</sequence>
<evidence type="ECO:0000313" key="3">
    <source>
        <dbReference type="EMBL" id="RKP04271.1"/>
    </source>
</evidence>
<feature type="compositionally biased region" description="Polar residues" evidence="2">
    <location>
        <begin position="96"/>
        <end position="109"/>
    </location>
</feature>
<dbReference type="AlphaFoldDB" id="A0A4P9XGB1"/>
<protein>
    <recommendedName>
        <fullName evidence="5">Pre-mRNA-splicing factor CWC26</fullName>
    </recommendedName>
</protein>
<dbReference type="InterPro" id="IPR051112">
    <property type="entry name" value="CWC26_splicing_factor"/>
</dbReference>
<comment type="similarity">
    <text evidence="1">Belongs to the CWC26 family.</text>
</comment>
<keyword evidence="4" id="KW-1185">Reference proteome</keyword>
<dbReference type="STRING" id="1555241.A0A4P9XGB1"/>